<keyword evidence="2" id="KW-1003">Cell membrane</keyword>
<dbReference type="AlphaFoldDB" id="A0A840V1S8"/>
<feature type="transmembrane region" description="Helical" evidence="6">
    <location>
        <begin position="141"/>
        <end position="165"/>
    </location>
</feature>
<dbReference type="PANTHER" id="PTHR30213">
    <property type="entry name" value="INNER MEMBRANE PROTEIN YHJD"/>
    <property type="match status" value="1"/>
</dbReference>
<feature type="transmembrane region" description="Helical" evidence="6">
    <location>
        <begin position="250"/>
        <end position="271"/>
    </location>
</feature>
<evidence type="ECO:0000256" key="1">
    <source>
        <dbReference type="ARBA" id="ARBA00004651"/>
    </source>
</evidence>
<keyword evidence="5 6" id="KW-0472">Membrane</keyword>
<keyword evidence="4 6" id="KW-1133">Transmembrane helix</keyword>
<proteinExistence type="predicted"/>
<feature type="transmembrane region" description="Helical" evidence="6">
    <location>
        <begin position="221"/>
        <end position="243"/>
    </location>
</feature>
<keyword evidence="8" id="KW-1185">Reference proteome</keyword>
<evidence type="ECO:0000256" key="3">
    <source>
        <dbReference type="ARBA" id="ARBA00022692"/>
    </source>
</evidence>
<evidence type="ECO:0000256" key="6">
    <source>
        <dbReference type="SAM" id="Phobius"/>
    </source>
</evidence>
<dbReference type="PANTHER" id="PTHR30213:SF0">
    <property type="entry name" value="UPF0761 MEMBRANE PROTEIN YIHY"/>
    <property type="match status" value="1"/>
</dbReference>
<evidence type="ECO:0000256" key="2">
    <source>
        <dbReference type="ARBA" id="ARBA00022475"/>
    </source>
</evidence>
<feature type="transmembrane region" description="Helical" evidence="6">
    <location>
        <begin position="53"/>
        <end position="75"/>
    </location>
</feature>
<dbReference type="InterPro" id="IPR017039">
    <property type="entry name" value="Virul_fac_BrkB"/>
</dbReference>
<keyword evidence="3 6" id="KW-0812">Transmembrane</keyword>
<feature type="transmembrane region" description="Helical" evidence="6">
    <location>
        <begin position="177"/>
        <end position="201"/>
    </location>
</feature>
<dbReference type="NCBIfam" id="TIGR00765">
    <property type="entry name" value="yihY_not_rbn"/>
    <property type="match status" value="1"/>
</dbReference>
<evidence type="ECO:0000313" key="7">
    <source>
        <dbReference type="EMBL" id="MBB5347669.1"/>
    </source>
</evidence>
<feature type="transmembrane region" description="Helical" evidence="6">
    <location>
        <begin position="291"/>
        <end position="313"/>
    </location>
</feature>
<evidence type="ECO:0000313" key="8">
    <source>
        <dbReference type="Proteomes" id="UP000539642"/>
    </source>
</evidence>
<dbReference type="GO" id="GO:0005886">
    <property type="term" value="C:plasma membrane"/>
    <property type="evidence" value="ECO:0007669"/>
    <property type="project" value="UniProtKB-SubCell"/>
</dbReference>
<reference evidence="7 8" key="1">
    <citation type="submission" date="2020-08" db="EMBL/GenBank/DDBJ databases">
        <title>Genomic Encyclopedia of Type Strains, Phase IV (KMG-IV): sequencing the most valuable type-strain genomes for metagenomic binning, comparative biology and taxonomic classification.</title>
        <authorList>
            <person name="Goeker M."/>
        </authorList>
    </citation>
    <scope>NUCLEOTIDE SEQUENCE [LARGE SCALE GENOMIC DNA]</scope>
    <source>
        <strain evidence="7 8">DSM 28570</strain>
    </source>
</reference>
<dbReference type="EMBL" id="JACHEO010000005">
    <property type="protein sequence ID" value="MBB5347669.1"/>
    <property type="molecule type" value="Genomic_DNA"/>
</dbReference>
<evidence type="ECO:0000256" key="4">
    <source>
        <dbReference type="ARBA" id="ARBA00022989"/>
    </source>
</evidence>
<comment type="subcellular location">
    <subcellularLocation>
        <location evidence="1">Cell membrane</location>
        <topology evidence="1">Multi-pass membrane protein</topology>
    </subcellularLocation>
</comment>
<protein>
    <submittedName>
        <fullName evidence="7">Membrane protein</fullName>
    </submittedName>
</protein>
<sequence>MRTFFGGLYSRLLSWLDDRNEGQSRQASGLRRILSVIVITLREFHRNDLSLRAAALTLTILLSLVPILAISAAVIKGLGGDNHLKQLAYDSIAIFGSQEMTAESDSRTVPADISFPEHLRSAVDKIFAYVDRTNFTTLGTIGTLALVVSIMLVLHQIEAAMNVIWHVKSGRSFLRKVSDYITLLVLMPLAVNIGFAASAFIESPELLARVDALVPAPWLQGLLLKAIPIFFITLTLHVIYVFFPNTRVRTLPALAGSILAAICWFGAQSLFVSMQIGVSRYNAIYGSFATLPLLLLWIQLVWVVVLAGAQFAFTLQNSDRLQLTSSAAGPEQRLGAAFAVMVEVQRAFEHQELLTVKELAEHLPGHQEPAIGEITGDLVEAGLIHRSSTDGRLLPCAPADAFRPSRLIELINRRRQ</sequence>
<name>A0A840V1S8_9BACT</name>
<organism evidence="7 8">
    <name type="scientific">Desulfoprunum benzoelyticum</name>
    <dbReference type="NCBI Taxonomy" id="1506996"/>
    <lineage>
        <taxon>Bacteria</taxon>
        <taxon>Pseudomonadati</taxon>
        <taxon>Thermodesulfobacteriota</taxon>
        <taxon>Desulfobulbia</taxon>
        <taxon>Desulfobulbales</taxon>
        <taxon>Desulfobulbaceae</taxon>
        <taxon>Desulfoprunum</taxon>
    </lineage>
</organism>
<comment type="caution">
    <text evidence="7">The sequence shown here is derived from an EMBL/GenBank/DDBJ whole genome shotgun (WGS) entry which is preliminary data.</text>
</comment>
<dbReference type="RefSeq" id="WP_183349624.1">
    <property type="nucleotide sequence ID" value="NZ_JACHEO010000005.1"/>
</dbReference>
<gene>
    <name evidence="7" type="ORF">HNQ81_001390</name>
</gene>
<accession>A0A840V1S8</accession>
<dbReference type="Proteomes" id="UP000539642">
    <property type="component" value="Unassembled WGS sequence"/>
</dbReference>
<evidence type="ECO:0000256" key="5">
    <source>
        <dbReference type="ARBA" id="ARBA00023136"/>
    </source>
</evidence>
<dbReference type="Pfam" id="PF03631">
    <property type="entry name" value="Virul_fac_BrkB"/>
    <property type="match status" value="1"/>
</dbReference>